<reference evidence="9" key="1">
    <citation type="submission" date="2023-07" db="EMBL/GenBank/DDBJ databases">
        <authorList>
            <person name="Pelsma A.J. K."/>
        </authorList>
    </citation>
    <scope>NUCLEOTIDE SEQUENCE</scope>
</reference>
<evidence type="ECO:0000259" key="8">
    <source>
        <dbReference type="Pfam" id="PF12704"/>
    </source>
</evidence>
<dbReference type="PANTHER" id="PTHR30287">
    <property type="entry name" value="MEMBRANE COMPONENT OF PREDICTED ABC SUPERFAMILY METABOLITE UPTAKE TRANSPORTER"/>
    <property type="match status" value="1"/>
</dbReference>
<feature type="transmembrane region" description="Helical" evidence="6">
    <location>
        <begin position="689"/>
        <end position="710"/>
    </location>
</feature>
<evidence type="ECO:0000256" key="1">
    <source>
        <dbReference type="ARBA" id="ARBA00004651"/>
    </source>
</evidence>
<feature type="domain" description="MacB-like periplasmic core" evidence="8">
    <location>
        <begin position="463"/>
        <end position="658"/>
    </location>
</feature>
<evidence type="ECO:0000256" key="4">
    <source>
        <dbReference type="ARBA" id="ARBA00022989"/>
    </source>
</evidence>
<dbReference type="InterPro" id="IPR025857">
    <property type="entry name" value="MacB_PCD"/>
</dbReference>
<keyword evidence="2" id="KW-1003">Cell membrane</keyword>
<keyword evidence="5 6" id="KW-0472">Membrane</keyword>
<dbReference type="Pfam" id="PF12704">
    <property type="entry name" value="MacB_PCD"/>
    <property type="match status" value="1"/>
</dbReference>
<evidence type="ECO:0000256" key="5">
    <source>
        <dbReference type="ARBA" id="ARBA00023136"/>
    </source>
</evidence>
<name>A0AA48RAU2_9ZZZZ</name>
<feature type="transmembrane region" description="Helical" evidence="6">
    <location>
        <begin position="241"/>
        <end position="264"/>
    </location>
</feature>
<feature type="transmembrane region" description="Helical" evidence="6">
    <location>
        <begin position="458"/>
        <end position="478"/>
    </location>
</feature>
<dbReference type="InterPro" id="IPR003838">
    <property type="entry name" value="ABC3_permease_C"/>
</dbReference>
<dbReference type="Pfam" id="PF02687">
    <property type="entry name" value="FtsX"/>
    <property type="match status" value="2"/>
</dbReference>
<dbReference type="PANTHER" id="PTHR30287:SF2">
    <property type="entry name" value="BLL1001 PROTEIN"/>
    <property type="match status" value="1"/>
</dbReference>
<organism evidence="9">
    <name type="scientific">freshwater sediment metagenome</name>
    <dbReference type="NCBI Taxonomy" id="556182"/>
    <lineage>
        <taxon>unclassified sequences</taxon>
        <taxon>metagenomes</taxon>
        <taxon>ecological metagenomes</taxon>
    </lineage>
</organism>
<evidence type="ECO:0000259" key="7">
    <source>
        <dbReference type="Pfam" id="PF02687"/>
    </source>
</evidence>
<feature type="transmembrane region" description="Helical" evidence="6">
    <location>
        <begin position="739"/>
        <end position="762"/>
    </location>
</feature>
<keyword evidence="3 6" id="KW-0812">Transmembrane</keyword>
<evidence type="ECO:0000313" key="9">
    <source>
        <dbReference type="EMBL" id="CAJ0890251.1"/>
    </source>
</evidence>
<gene>
    <name evidence="9" type="ORF">AMST5_04029</name>
</gene>
<dbReference type="AlphaFoldDB" id="A0AA48RAU2"/>
<accession>A0AA48RAU2</accession>
<dbReference type="InterPro" id="IPR038766">
    <property type="entry name" value="Membrane_comp_ABC_pdt"/>
</dbReference>
<dbReference type="GO" id="GO:0005886">
    <property type="term" value="C:plasma membrane"/>
    <property type="evidence" value="ECO:0007669"/>
    <property type="project" value="UniProtKB-SubCell"/>
</dbReference>
<feature type="transmembrane region" description="Helical" evidence="6">
    <location>
        <begin position="384"/>
        <end position="403"/>
    </location>
</feature>
<feature type="transmembrane region" description="Helical" evidence="6">
    <location>
        <begin position="782"/>
        <end position="803"/>
    </location>
</feature>
<feature type="domain" description="ABC3 transporter permease C-terminal" evidence="7">
    <location>
        <begin position="691"/>
        <end position="809"/>
    </location>
</feature>
<evidence type="ECO:0008006" key="10">
    <source>
        <dbReference type="Google" id="ProtNLM"/>
    </source>
</evidence>
<evidence type="ECO:0000256" key="3">
    <source>
        <dbReference type="ARBA" id="ARBA00022692"/>
    </source>
</evidence>
<feature type="transmembrane region" description="Helical" evidence="6">
    <location>
        <begin position="409"/>
        <end position="437"/>
    </location>
</feature>
<feature type="transmembrane region" description="Helical" evidence="6">
    <location>
        <begin position="340"/>
        <end position="364"/>
    </location>
</feature>
<feature type="transmembrane region" description="Helical" evidence="6">
    <location>
        <begin position="284"/>
        <end position="315"/>
    </location>
</feature>
<protein>
    <recommendedName>
        <fullName evidence="10">ABC3 transporter permease protein domain-containing protein</fullName>
    </recommendedName>
</protein>
<dbReference type="EMBL" id="OY288114">
    <property type="protein sequence ID" value="CAJ0890251.1"/>
    <property type="molecule type" value="Genomic_DNA"/>
</dbReference>
<proteinExistence type="predicted"/>
<comment type="subcellular location">
    <subcellularLocation>
        <location evidence="1">Cell membrane</location>
        <topology evidence="1">Multi-pass membrane protein</topology>
    </subcellularLocation>
</comment>
<keyword evidence="4 6" id="KW-1133">Transmembrane helix</keyword>
<evidence type="ECO:0000256" key="2">
    <source>
        <dbReference type="ARBA" id="ARBA00022475"/>
    </source>
</evidence>
<feature type="domain" description="ABC3 transporter permease C-terminal" evidence="7">
    <location>
        <begin position="243"/>
        <end position="365"/>
    </location>
</feature>
<sequence length="821" mass="88653">MKETLFTFFALMSHWRRHRMNLATLVLGLAIATALWSGVQALNAQARKSYDSAAQVFSGGETQNLVAARGGLFAQELFARLRRAGVRVSPALEGSVRIGEKSLRLIGLEPVTLPRATPLASLRENDEATHILSGEGRSFATPETLRELRLTEGARVTTERGFSLPPLYAIEAAPPGTIVVDIGVAQKALDKPLRLSRLLVSKETPLDAARLRDVTGDALRIVEPDEQSDLSRLTDSFHLNLTAFGLLAFLVGFFIVSASFGLAFEQRLPMVRTLRALGVPAHALAAAILCELLLFTLLAGGLGVIGGYLIAAALLPDVAASLEGLYGAELSGRLALDAKWWLSSLAMAGGGALLAAASGLVKTLRLPVLSVARPVAWREAHRRYLWGQAAFAVLALIGAAIAWRAATGLVMGFMVIALVLLAAALVLPLALAAILHIGERLARRPLSRWFFADGRQEIAGLSLALKALLLALATNIGVGGMVEGFRETFTGWLDTRLVAEIYYEAATPADAQEIATWAKTRPEITAILPIWRTRTRLSDWPVEMIGMAPHETYSEHFSLLDAAPDVWRALHETDAVLMSEQLARRLGVVVGSAVDIPAPQDTWRATVVGIFPDYGNPRGALRVDHDRLALHFSDASGVHYSLRVAPENVAQVMEEMRTRFGPKIARLIDNAEIHRISTDIFERTFTVTAALNVLTLIVAAIALFASLLTLSNLRIAHIAPVWAIGVTRRRLAGLELLRILLFSAGAALLAIPLGLFMTWALVDIVNVAAFGWRLPLHVFPAQWAQVFIVALGAALVAALAPAIRLARSAPVDLLKVFANER</sequence>
<evidence type="ECO:0000256" key="6">
    <source>
        <dbReference type="SAM" id="Phobius"/>
    </source>
</evidence>